<keyword evidence="2" id="KW-1185">Reference proteome</keyword>
<organism evidence="1 2">
    <name type="scientific">Longimycelium tulufanense</name>
    <dbReference type="NCBI Taxonomy" id="907463"/>
    <lineage>
        <taxon>Bacteria</taxon>
        <taxon>Bacillati</taxon>
        <taxon>Actinomycetota</taxon>
        <taxon>Actinomycetes</taxon>
        <taxon>Pseudonocardiales</taxon>
        <taxon>Pseudonocardiaceae</taxon>
        <taxon>Longimycelium</taxon>
    </lineage>
</organism>
<reference evidence="1" key="2">
    <citation type="submission" date="2020-09" db="EMBL/GenBank/DDBJ databases">
        <authorList>
            <person name="Sun Q."/>
            <person name="Zhou Y."/>
        </authorList>
    </citation>
    <scope>NUCLEOTIDE SEQUENCE</scope>
    <source>
        <strain evidence="1">CGMCC 4.5737</strain>
    </source>
</reference>
<protein>
    <submittedName>
        <fullName evidence="1">Uncharacterized protein</fullName>
    </submittedName>
</protein>
<name>A0A8J3C7W2_9PSEU</name>
<sequence>MALGVSFQTRTEQFSTYKGGPRKATLDFHFDYPVYEAEAAVRGFRAEFTGSDHSVHLLYHRITNVRISPHSPRVVEVDVEFGLRDHSGDWDDNYEGELDVLVIALTYIKP</sequence>
<proteinExistence type="predicted"/>
<gene>
    <name evidence="1" type="ORF">GCM10012275_23150</name>
</gene>
<evidence type="ECO:0000313" key="2">
    <source>
        <dbReference type="Proteomes" id="UP000637578"/>
    </source>
</evidence>
<accession>A0A8J3C7W2</accession>
<reference evidence="1" key="1">
    <citation type="journal article" date="2014" name="Int. J. Syst. Evol. Microbiol.">
        <title>Complete genome sequence of Corynebacterium casei LMG S-19264T (=DSM 44701T), isolated from a smear-ripened cheese.</title>
        <authorList>
            <consortium name="US DOE Joint Genome Institute (JGI-PGF)"/>
            <person name="Walter F."/>
            <person name="Albersmeier A."/>
            <person name="Kalinowski J."/>
            <person name="Ruckert C."/>
        </authorList>
    </citation>
    <scope>NUCLEOTIDE SEQUENCE</scope>
    <source>
        <strain evidence="1">CGMCC 4.5737</strain>
    </source>
</reference>
<dbReference type="Proteomes" id="UP000637578">
    <property type="component" value="Unassembled WGS sequence"/>
</dbReference>
<comment type="caution">
    <text evidence="1">The sequence shown here is derived from an EMBL/GenBank/DDBJ whole genome shotgun (WGS) entry which is preliminary data.</text>
</comment>
<dbReference type="RefSeq" id="WP_189056828.1">
    <property type="nucleotide sequence ID" value="NZ_BMMK01000009.1"/>
</dbReference>
<dbReference type="EMBL" id="BMMK01000009">
    <property type="protein sequence ID" value="GGM51648.1"/>
    <property type="molecule type" value="Genomic_DNA"/>
</dbReference>
<dbReference type="AlphaFoldDB" id="A0A8J3C7W2"/>
<evidence type="ECO:0000313" key="1">
    <source>
        <dbReference type="EMBL" id="GGM51648.1"/>
    </source>
</evidence>